<accession>A0ABS8DAD1</accession>
<dbReference type="Proteomes" id="UP001165395">
    <property type="component" value="Unassembled WGS sequence"/>
</dbReference>
<protein>
    <submittedName>
        <fullName evidence="1">Uncharacterized protein</fullName>
    </submittedName>
</protein>
<organism evidence="1 2">
    <name type="scientific">Leeia speluncae</name>
    <dbReference type="NCBI Taxonomy" id="2884804"/>
    <lineage>
        <taxon>Bacteria</taxon>
        <taxon>Pseudomonadati</taxon>
        <taxon>Pseudomonadota</taxon>
        <taxon>Betaproteobacteria</taxon>
        <taxon>Neisseriales</taxon>
        <taxon>Leeiaceae</taxon>
        <taxon>Leeia</taxon>
    </lineage>
</organism>
<dbReference type="EMBL" id="JAJBZT010000012">
    <property type="protein sequence ID" value="MCB6185087.1"/>
    <property type="molecule type" value="Genomic_DNA"/>
</dbReference>
<proteinExistence type="predicted"/>
<comment type="caution">
    <text evidence="1">The sequence shown here is derived from an EMBL/GenBank/DDBJ whole genome shotgun (WGS) entry which is preliminary data.</text>
</comment>
<gene>
    <name evidence="1" type="ORF">LIN78_16185</name>
</gene>
<evidence type="ECO:0000313" key="1">
    <source>
        <dbReference type="EMBL" id="MCB6185087.1"/>
    </source>
</evidence>
<dbReference type="RefSeq" id="WP_227181919.1">
    <property type="nucleotide sequence ID" value="NZ_JAJBZT010000012.1"/>
</dbReference>
<reference evidence="1" key="1">
    <citation type="submission" date="2021-10" db="EMBL/GenBank/DDBJ databases">
        <title>The complete genome sequence of Leeia sp. TBRC 13508.</title>
        <authorList>
            <person name="Charoenyingcharoen P."/>
            <person name="Yukphan P."/>
        </authorList>
    </citation>
    <scope>NUCLEOTIDE SEQUENCE</scope>
    <source>
        <strain evidence="1">TBRC 13508</strain>
    </source>
</reference>
<name>A0ABS8DAD1_9NEIS</name>
<sequence>MSDYFAFRFSEPQNKARTSLAIFFVSNIRLDVISKALKMDVTENLVPKNVYLISLENCLITLPNCKADSTFASEFDSYVGDINQRLFCLSVDIDGKFKDCTGRAIEEDLSATLLHEGMDAIFKQRSGLVVSNHGYHFAKPSGDHCNSFIRASNLLVSGVEVAFLALSLLPFMRKDLKRIYVDSSSISYLISVAIQLYHNFDSGFPAIESFASYAVLNEQFDFVEDDSSLLFISATTSGSLANKLLNKTLFTNEQVITLFHVNLPPGQRGVFEVAAEVGEKLVSGKASDCEFCKQGSKLIRIAGDQFLPENPKHELLIIKKTDFNKDRQGFFRQFAAQNVLKWNIAVRSTEEFNEHFYIDVKEALALKLEPFWSELDKYVKRYLSRDLRTVIYFDDAGSQALKDKVKEYFTSEDNSVNWVKYGDLTEVMMKDASSVIVLVGAITSGRSLLAISRKLRCIHESSTITYLVAFSKMPNGDAFEQLRKDLSQGGHFLAVLNHCRMPRVKEYTKTAWDSERECLQPFGDDDPFGSDIKNLPDIFSGRLSLLVGNSFDSNNLFLPTSSGKVLTLRQTFAFWSDFGFDAKRLSKSTQADVYWTVQSVLHDLRNASENNGLATSYHTTLISPANFDRYNDGVIQSCLLRAARPVEMDYRVDHIFSRQMTDVILSVLRNWDNEQGEAALEFLMALWTQRLRVEDGHLREILEVKEDCMTDDLKFLFARLEEKLEPVQ</sequence>
<keyword evidence="2" id="KW-1185">Reference proteome</keyword>
<evidence type="ECO:0000313" key="2">
    <source>
        <dbReference type="Proteomes" id="UP001165395"/>
    </source>
</evidence>